<keyword evidence="6" id="KW-0282">Flagellum</keyword>
<dbReference type="InterPro" id="IPR001029">
    <property type="entry name" value="Flagellin_N"/>
</dbReference>
<gene>
    <name evidence="6" type="primary">flgL</name>
    <name evidence="6" type="ORF">G7058_05915</name>
</gene>
<dbReference type="AlphaFoldDB" id="A0A6G7WHB8"/>
<name>A0A6G7WHB8_9LACT</name>
<protein>
    <submittedName>
        <fullName evidence="6">Flagellar hook-associated protein 3</fullName>
    </submittedName>
</protein>
<dbReference type="NCBIfam" id="TIGR02550">
    <property type="entry name" value="flagell_flgL"/>
    <property type="match status" value="1"/>
</dbReference>
<dbReference type="GO" id="GO:0071973">
    <property type="term" value="P:bacterial-type flagellum-dependent cell motility"/>
    <property type="evidence" value="ECO:0007669"/>
    <property type="project" value="InterPro"/>
</dbReference>
<feature type="domain" description="Flagellin C-terminal" evidence="5">
    <location>
        <begin position="220"/>
        <end position="298"/>
    </location>
</feature>
<evidence type="ECO:0000256" key="3">
    <source>
        <dbReference type="ARBA" id="ARBA00023143"/>
    </source>
</evidence>
<dbReference type="Proteomes" id="UP000501830">
    <property type="component" value="Chromosome"/>
</dbReference>
<evidence type="ECO:0000313" key="7">
    <source>
        <dbReference type="Proteomes" id="UP000501830"/>
    </source>
</evidence>
<dbReference type="InterPro" id="IPR046358">
    <property type="entry name" value="Flagellin_C"/>
</dbReference>
<evidence type="ECO:0000256" key="1">
    <source>
        <dbReference type="ARBA" id="ARBA00004365"/>
    </source>
</evidence>
<comment type="subcellular location">
    <subcellularLocation>
        <location evidence="1">Bacterial flagellum</location>
    </subcellularLocation>
</comment>
<dbReference type="Pfam" id="PF00669">
    <property type="entry name" value="Flagellin_N"/>
    <property type="match status" value="1"/>
</dbReference>
<accession>A0A6G7WHB8</accession>
<dbReference type="GO" id="GO:0009424">
    <property type="term" value="C:bacterial-type flagellum hook"/>
    <property type="evidence" value="ECO:0007669"/>
    <property type="project" value="InterPro"/>
</dbReference>
<feature type="domain" description="Flagellin N-terminal" evidence="4">
    <location>
        <begin position="4"/>
        <end position="140"/>
    </location>
</feature>
<dbReference type="PANTHER" id="PTHR42792:SF1">
    <property type="entry name" value="FLAGELLAR HOOK-ASSOCIATED PROTEIN 3"/>
    <property type="match status" value="1"/>
</dbReference>
<evidence type="ECO:0000259" key="5">
    <source>
        <dbReference type="Pfam" id="PF00700"/>
    </source>
</evidence>
<keyword evidence="6" id="KW-0966">Cell projection</keyword>
<dbReference type="InterPro" id="IPR001492">
    <property type="entry name" value="Flagellin"/>
</dbReference>
<evidence type="ECO:0000259" key="4">
    <source>
        <dbReference type="Pfam" id="PF00669"/>
    </source>
</evidence>
<organism evidence="6 7">
    <name type="scientific">Jeotgalibaca porci</name>
    <dbReference type="NCBI Taxonomy" id="1868793"/>
    <lineage>
        <taxon>Bacteria</taxon>
        <taxon>Bacillati</taxon>
        <taxon>Bacillota</taxon>
        <taxon>Bacilli</taxon>
        <taxon>Lactobacillales</taxon>
        <taxon>Carnobacteriaceae</taxon>
        <taxon>Jeotgalibaca</taxon>
    </lineage>
</organism>
<dbReference type="KEGG" id="jpo:G7058_05915"/>
<dbReference type="GO" id="GO:0005198">
    <property type="term" value="F:structural molecule activity"/>
    <property type="evidence" value="ECO:0007669"/>
    <property type="project" value="InterPro"/>
</dbReference>
<dbReference type="PANTHER" id="PTHR42792">
    <property type="entry name" value="FLAGELLIN"/>
    <property type="match status" value="1"/>
</dbReference>
<proteinExistence type="inferred from homology"/>
<keyword evidence="6" id="KW-0969">Cilium</keyword>
<dbReference type="Gene3D" id="1.20.1330.10">
    <property type="entry name" value="f41 fragment of flagellin, N-terminal domain"/>
    <property type="match status" value="1"/>
</dbReference>
<keyword evidence="3" id="KW-0975">Bacterial flagellum</keyword>
<dbReference type="InterPro" id="IPR013384">
    <property type="entry name" value="Flagell_FlgL"/>
</dbReference>
<dbReference type="EMBL" id="CP049889">
    <property type="protein sequence ID" value="QIK51626.1"/>
    <property type="molecule type" value="Genomic_DNA"/>
</dbReference>
<evidence type="ECO:0000256" key="2">
    <source>
        <dbReference type="ARBA" id="ARBA00005709"/>
    </source>
</evidence>
<evidence type="ECO:0000313" key="6">
    <source>
        <dbReference type="EMBL" id="QIK51626.1"/>
    </source>
</evidence>
<comment type="similarity">
    <text evidence="2">Belongs to the bacterial flagellin family.</text>
</comment>
<dbReference type="RefSeq" id="WP_166062683.1">
    <property type="nucleotide sequence ID" value="NZ_CP049889.1"/>
</dbReference>
<dbReference type="Pfam" id="PF00700">
    <property type="entry name" value="Flagellin_C"/>
    <property type="match status" value="1"/>
</dbReference>
<keyword evidence="7" id="KW-1185">Reference proteome</keyword>
<dbReference type="SUPFAM" id="SSF64518">
    <property type="entry name" value="Phase 1 flagellin"/>
    <property type="match status" value="1"/>
</dbReference>
<reference evidence="6 7" key="1">
    <citation type="journal article" date="2017" name="Int. J. Syst. Evol. Microbiol.">
        <title>Jeotgalibaca porci sp. nov. and Jeotgalibaca arthritidis sp. nov., isolated from pigs, and emended description of the genus Jeotgalibaca.</title>
        <authorList>
            <person name="Zamora L."/>
            <person name="Perez-Sancho M."/>
            <person name="Dominguez L."/>
            <person name="Fernandez-Garayzabal J.F."/>
            <person name="Vela A.I."/>
        </authorList>
    </citation>
    <scope>NUCLEOTIDE SEQUENCE [LARGE SCALE GENOMIC DNA]</scope>
    <source>
        <strain evidence="6 7">CCUG 69148</strain>
    </source>
</reference>
<dbReference type="GeneID" id="94552809"/>
<sequence length="298" mass="33055">MRIADNMLTRGYLKNLSVNQQNVQKFHQQLSSMKEVSKPSDNPLLVSQIMELKENIIQNGQYQTTLTDAKDWTDMQDAALSNATDSLMRISTLVQSAANGTMNESDRLVVKAEVETEMQTFVDSLNTNFGGRYIFGGTKTTILPFEITKADDGSITGIQYKGKKQNISREISSGVNLDLMTDGSKLLNSDKMGDLFVKITDALQKDDVAALSNLLADTTASIDHVVTFRTEIGAISNRLDSALSRNESQDLNLQEMLSSKEDIDIAQKYMQFSMEQVAYQASLQMGTKVLSTTILDYL</sequence>